<dbReference type="SUPFAM" id="SSF142921">
    <property type="entry name" value="WGR domain-like"/>
    <property type="match status" value="1"/>
</dbReference>
<accession>A0A1X7A761</accession>
<evidence type="ECO:0000313" key="3">
    <source>
        <dbReference type="Proteomes" id="UP000193061"/>
    </source>
</evidence>
<dbReference type="Pfam" id="PF05406">
    <property type="entry name" value="WGR"/>
    <property type="match status" value="1"/>
</dbReference>
<evidence type="ECO:0000259" key="1">
    <source>
        <dbReference type="Pfam" id="PF05406"/>
    </source>
</evidence>
<keyword evidence="3" id="KW-1185">Reference proteome</keyword>
<dbReference type="InterPro" id="IPR049809">
    <property type="entry name" value="YehF/YfeS-like_WGR"/>
</dbReference>
<protein>
    <recommendedName>
        <fullName evidence="1">WGR domain-containing protein</fullName>
    </recommendedName>
</protein>
<reference evidence="2 3" key="1">
    <citation type="submission" date="2017-03" db="EMBL/GenBank/DDBJ databases">
        <authorList>
            <person name="Afonso C.L."/>
            <person name="Miller P.J."/>
            <person name="Scott M.A."/>
            <person name="Spackman E."/>
            <person name="Goraichik I."/>
            <person name="Dimitrov K.M."/>
            <person name="Suarez D.L."/>
            <person name="Swayne D.E."/>
        </authorList>
    </citation>
    <scope>NUCLEOTIDE SEQUENCE [LARGE SCALE GENOMIC DNA]</scope>
    <source>
        <strain evidence="2 3">CECT 7450</strain>
    </source>
</reference>
<dbReference type="AlphaFoldDB" id="A0A1X7A761"/>
<dbReference type="CDD" id="cd07996">
    <property type="entry name" value="WGR_MMR_like"/>
    <property type="match status" value="1"/>
</dbReference>
<dbReference type="OrthoDB" id="5801306at2"/>
<dbReference type="InterPro" id="IPR036930">
    <property type="entry name" value="WGR_dom_sf"/>
</dbReference>
<dbReference type="Proteomes" id="UP000193061">
    <property type="component" value="Unassembled WGS sequence"/>
</dbReference>
<name>A0A1X7A761_9RHOB</name>
<dbReference type="InterPro" id="IPR008893">
    <property type="entry name" value="WGR_domain"/>
</dbReference>
<sequence>MAVCILYRRTRARRPRYYRVEIAYNLFEEISVLREWGIAGGKGRSMISIYGNLREASVMADKYRHRAQKRGYSRADQLAATG</sequence>
<proteinExistence type="predicted"/>
<dbReference type="RefSeq" id="WP_085807673.1">
    <property type="nucleotide sequence ID" value="NZ_FWFX01000019.1"/>
</dbReference>
<dbReference type="EMBL" id="FWFX01000019">
    <property type="protein sequence ID" value="SLN72315.1"/>
    <property type="molecule type" value="Genomic_DNA"/>
</dbReference>
<organism evidence="2 3">
    <name type="scientific">Roseovarius albus</name>
    <dbReference type="NCBI Taxonomy" id="1247867"/>
    <lineage>
        <taxon>Bacteria</taxon>
        <taxon>Pseudomonadati</taxon>
        <taxon>Pseudomonadota</taxon>
        <taxon>Alphaproteobacteria</taxon>
        <taxon>Rhodobacterales</taxon>
        <taxon>Roseobacteraceae</taxon>
        <taxon>Roseovarius</taxon>
    </lineage>
</organism>
<gene>
    <name evidence="2" type="ORF">ROA7450_04025</name>
</gene>
<feature type="domain" description="WGR" evidence="1">
    <location>
        <begin position="12"/>
        <end position="76"/>
    </location>
</feature>
<evidence type="ECO:0000313" key="2">
    <source>
        <dbReference type="EMBL" id="SLN72315.1"/>
    </source>
</evidence>